<feature type="domain" description="DUF4136" evidence="2">
    <location>
        <begin position="28"/>
        <end position="187"/>
    </location>
</feature>
<dbReference type="InterPro" id="IPR025411">
    <property type="entry name" value="DUF4136"/>
</dbReference>
<dbReference type="Gene3D" id="3.30.160.670">
    <property type="match status" value="1"/>
</dbReference>
<keyword evidence="1" id="KW-0732">Signal</keyword>
<accession>A0A0E9MU59</accession>
<sequence>MRKTSYPLLFCLLIAAAAGTGCTSSVKVTTDYDRAANFSQYKTFAIYKDDAKTDNVSQLNSGRIENAIKAEMIKKGFTENTSSPDLLVNAVTIVKNKQSISSTTNYYGYGGYYRPYAWGGGMGVTGNTTYNVDDYKDGSLIIDVVDAAGKKLIWQGTGNKEIDNKDYKDPDKMISEAVTKIMASFPPGAAAAK</sequence>
<gene>
    <name evidence="3" type="ORF">FPE01S_01_01160</name>
</gene>
<reference evidence="3 4" key="1">
    <citation type="submission" date="2015-04" db="EMBL/GenBank/DDBJ databases">
        <title>Whole genome shotgun sequence of Flavihumibacter petaseus NBRC 106054.</title>
        <authorList>
            <person name="Miyazawa S."/>
            <person name="Hosoyama A."/>
            <person name="Hashimoto M."/>
            <person name="Noguchi M."/>
            <person name="Tsuchikane K."/>
            <person name="Ohji S."/>
            <person name="Yamazoe A."/>
            <person name="Ichikawa N."/>
            <person name="Kimura A."/>
            <person name="Fujita N."/>
        </authorList>
    </citation>
    <scope>NUCLEOTIDE SEQUENCE [LARGE SCALE GENOMIC DNA]</scope>
    <source>
        <strain evidence="3 4">NBRC 106054</strain>
    </source>
</reference>
<dbReference type="Pfam" id="PF13590">
    <property type="entry name" value="DUF4136"/>
    <property type="match status" value="1"/>
</dbReference>
<evidence type="ECO:0000256" key="1">
    <source>
        <dbReference type="SAM" id="SignalP"/>
    </source>
</evidence>
<evidence type="ECO:0000313" key="3">
    <source>
        <dbReference type="EMBL" id="GAO41104.1"/>
    </source>
</evidence>
<dbReference type="PROSITE" id="PS51257">
    <property type="entry name" value="PROKAR_LIPOPROTEIN"/>
    <property type="match status" value="1"/>
</dbReference>
<dbReference type="Proteomes" id="UP000033121">
    <property type="component" value="Unassembled WGS sequence"/>
</dbReference>
<feature type="chain" id="PRO_5002429454" description="DUF4136 domain-containing protein" evidence="1">
    <location>
        <begin position="21"/>
        <end position="193"/>
    </location>
</feature>
<evidence type="ECO:0000259" key="2">
    <source>
        <dbReference type="Pfam" id="PF13590"/>
    </source>
</evidence>
<organism evidence="3 4">
    <name type="scientific">Flavihumibacter petaseus NBRC 106054</name>
    <dbReference type="NCBI Taxonomy" id="1220578"/>
    <lineage>
        <taxon>Bacteria</taxon>
        <taxon>Pseudomonadati</taxon>
        <taxon>Bacteroidota</taxon>
        <taxon>Chitinophagia</taxon>
        <taxon>Chitinophagales</taxon>
        <taxon>Chitinophagaceae</taxon>
        <taxon>Flavihumibacter</taxon>
    </lineage>
</organism>
<keyword evidence="4" id="KW-1185">Reference proteome</keyword>
<dbReference type="RefSeq" id="WP_046367028.1">
    <property type="nucleotide sequence ID" value="NZ_BBWV01000001.1"/>
</dbReference>
<proteinExistence type="predicted"/>
<name>A0A0E9MU59_9BACT</name>
<dbReference type="EMBL" id="BBWV01000001">
    <property type="protein sequence ID" value="GAO41104.1"/>
    <property type="molecule type" value="Genomic_DNA"/>
</dbReference>
<comment type="caution">
    <text evidence="3">The sequence shown here is derived from an EMBL/GenBank/DDBJ whole genome shotgun (WGS) entry which is preliminary data.</text>
</comment>
<protein>
    <recommendedName>
        <fullName evidence="2">DUF4136 domain-containing protein</fullName>
    </recommendedName>
</protein>
<dbReference type="AlphaFoldDB" id="A0A0E9MU59"/>
<dbReference type="OrthoDB" id="5432251at2"/>
<evidence type="ECO:0000313" key="4">
    <source>
        <dbReference type="Proteomes" id="UP000033121"/>
    </source>
</evidence>
<feature type="signal peptide" evidence="1">
    <location>
        <begin position="1"/>
        <end position="20"/>
    </location>
</feature>
<dbReference type="STRING" id="1220578.FPE01S_01_01160"/>